<evidence type="ECO:0000313" key="4">
    <source>
        <dbReference type="EMBL" id="KJV89315.1"/>
    </source>
</evidence>
<keyword evidence="5" id="KW-1185">Reference proteome</keyword>
<evidence type="ECO:0000256" key="2">
    <source>
        <dbReference type="PIRSR" id="PIRSR640198-2"/>
    </source>
</evidence>
<keyword evidence="2" id="KW-0067">ATP-binding</keyword>
<dbReference type="SUPFAM" id="SSF140931">
    <property type="entry name" value="Fic-like"/>
    <property type="match status" value="1"/>
</dbReference>
<protein>
    <submittedName>
        <fullName evidence="4">RPE5 domain protein</fullName>
    </submittedName>
</protein>
<dbReference type="PROSITE" id="PS51459">
    <property type="entry name" value="FIDO"/>
    <property type="match status" value="1"/>
</dbReference>
<sequence>MRIEAIKAEILHLPLNPTVLSSLRETARLYTTHYSTMIEGNRLDADQIKNIVQHQEHFPGRERDEDEVKGYYAALTQVEKWVAQNVKITENIIQTLHALIMSNGKTNVKPTKCTADTSKVGSQISGEPAERIKIREQWRVPKFDLPNLEVSKVYRDGQNVIKDSGTKKIIYMPPEAKDVKNLMHNMVLWINNNELPFPVIAAIAHYQFATIHPYYDGNGRTARLLTTLILHLGGYDLKGLYSLEEYYAKNLGAYYEAISIGHHNYYMGRAEADITGWVEEYFINGMAISFEKVLNQMQEVSNKELPDMSAVLRKLDPKQRKVLELFKQFEVVTSSQIGKVFGFKPRTSAKLCADWVDQGFLKIIDFSNKGRKYSLSDEYVSLITKTV</sequence>
<dbReference type="InterPro" id="IPR036597">
    <property type="entry name" value="Fido-like_dom_sf"/>
</dbReference>
<dbReference type="PATRIC" id="fig|1359193.3.peg.274"/>
<evidence type="ECO:0000256" key="1">
    <source>
        <dbReference type="PIRSR" id="PIRSR640198-1"/>
    </source>
</evidence>
<feature type="binding site" evidence="2">
    <location>
        <begin position="216"/>
        <end position="223"/>
    </location>
    <ligand>
        <name>ATP</name>
        <dbReference type="ChEBI" id="CHEBI:30616"/>
    </ligand>
</feature>
<dbReference type="Pfam" id="PF02661">
    <property type="entry name" value="Fic"/>
    <property type="match status" value="1"/>
</dbReference>
<dbReference type="InterPro" id="IPR022438">
    <property type="entry name" value="RPE5"/>
</dbReference>
<evidence type="ECO:0000259" key="3">
    <source>
        <dbReference type="PROSITE" id="PS51459"/>
    </source>
</evidence>
<dbReference type="InterPro" id="IPR040198">
    <property type="entry name" value="Fido_containing"/>
</dbReference>
<organism evidence="4 5">
    <name type="scientific">Rickettsia bellii str. RML An4</name>
    <dbReference type="NCBI Taxonomy" id="1359193"/>
    <lineage>
        <taxon>Bacteria</taxon>
        <taxon>Pseudomonadati</taxon>
        <taxon>Pseudomonadota</taxon>
        <taxon>Alphaproteobacteria</taxon>
        <taxon>Rickettsiales</taxon>
        <taxon>Rickettsiaceae</taxon>
        <taxon>Rickettsieae</taxon>
        <taxon>Rickettsia</taxon>
        <taxon>belli group</taxon>
    </lineage>
</organism>
<dbReference type="GO" id="GO:0005524">
    <property type="term" value="F:ATP binding"/>
    <property type="evidence" value="ECO:0007669"/>
    <property type="project" value="UniProtKB-KW"/>
</dbReference>
<reference evidence="4 5" key="1">
    <citation type="submission" date="2015-02" db="EMBL/GenBank/DDBJ databases">
        <title>Genome Sequencing of Rickettsiales.</title>
        <authorList>
            <person name="Daugherty S.C."/>
            <person name="Su Q."/>
            <person name="Abolude K."/>
            <person name="Beier-Sexton M."/>
            <person name="Carlyon J.A."/>
            <person name="Carter R."/>
            <person name="Day N.P."/>
            <person name="Dumler S.J."/>
            <person name="Dyachenko V."/>
            <person name="Godinez A."/>
            <person name="Kurtti T.J."/>
            <person name="Lichay M."/>
            <person name="Mullins K.E."/>
            <person name="Ott S."/>
            <person name="Pappas-Brown V."/>
            <person name="Paris D.H."/>
            <person name="Patel P."/>
            <person name="Richards A.L."/>
            <person name="Sadzewicz L."/>
            <person name="Sears K."/>
            <person name="Seidman D."/>
            <person name="Sengamalay N."/>
            <person name="Stenos J."/>
            <person name="Tallon L.J."/>
            <person name="Vincent G."/>
            <person name="Fraser C.M."/>
            <person name="Munderloh U."/>
            <person name="Dunning-Hotopp J.C."/>
        </authorList>
    </citation>
    <scope>NUCLEOTIDE SEQUENCE [LARGE SCALE GENOMIC DNA]</scope>
    <source>
        <strain evidence="4 5">RML An4</strain>
    </source>
</reference>
<dbReference type="EMBL" id="LAOI01000001">
    <property type="protein sequence ID" value="KJV89315.1"/>
    <property type="molecule type" value="Genomic_DNA"/>
</dbReference>
<dbReference type="InterPro" id="IPR003812">
    <property type="entry name" value="Fido"/>
</dbReference>
<dbReference type="PANTHER" id="PTHR13504">
    <property type="entry name" value="FIDO DOMAIN-CONTAINING PROTEIN DDB_G0283145"/>
    <property type="match status" value="1"/>
</dbReference>
<comment type="caution">
    <text evidence="4">The sequence shown here is derived from an EMBL/GenBank/DDBJ whole genome shotgun (WGS) entry which is preliminary data.</text>
</comment>
<dbReference type="AlphaFoldDB" id="A0A0F3Q9R7"/>
<dbReference type="RefSeq" id="WP_231289283.1">
    <property type="nucleotide sequence ID" value="NZ_LAOI01000001.1"/>
</dbReference>
<feature type="active site" evidence="1">
    <location>
        <position position="212"/>
    </location>
</feature>
<dbReference type="NCBIfam" id="TIGR03776">
    <property type="entry name" value="RPE5"/>
    <property type="match status" value="1"/>
</dbReference>
<gene>
    <name evidence="4" type="ORF">RBEAN4_0287</name>
</gene>
<dbReference type="Proteomes" id="UP000033661">
    <property type="component" value="Unassembled WGS sequence"/>
</dbReference>
<accession>A0A0F3Q9R7</accession>
<proteinExistence type="predicted"/>
<name>A0A0F3Q9R7_RICBE</name>
<keyword evidence="2" id="KW-0547">Nucleotide-binding</keyword>
<dbReference type="PANTHER" id="PTHR13504:SF38">
    <property type="entry name" value="FIDO DOMAIN-CONTAINING PROTEIN"/>
    <property type="match status" value="1"/>
</dbReference>
<feature type="domain" description="Fido" evidence="3">
    <location>
        <begin position="88"/>
        <end position="280"/>
    </location>
</feature>
<dbReference type="Gene3D" id="1.10.3290.10">
    <property type="entry name" value="Fido-like domain"/>
    <property type="match status" value="1"/>
</dbReference>
<evidence type="ECO:0000313" key="5">
    <source>
        <dbReference type="Proteomes" id="UP000033661"/>
    </source>
</evidence>